<comment type="caution">
    <text evidence="2">The sequence shown here is derived from an EMBL/GenBank/DDBJ whole genome shotgun (WGS) entry which is preliminary data.</text>
</comment>
<keyword evidence="3" id="KW-1185">Reference proteome</keyword>
<evidence type="ECO:0000313" key="3">
    <source>
        <dbReference type="Proteomes" id="UP001501570"/>
    </source>
</evidence>
<sequence length="143" mass="15699">MSEHWWSIEVLDGVFSAERWREAHGNSLIEAAVTHGALDWNWERHSWGTVFEIAFPDSEAWLDFRRLPAVTAALDAVPDPINGLMIYQGRGGSSGSGDRRRPKPRVGSGGAEVPSEPEPLIVARPPEDLIGPTDPRPLDQPVG</sequence>
<accession>A0ABP9RNU8</accession>
<dbReference type="RefSeq" id="WP_345627751.1">
    <property type="nucleotide sequence ID" value="NZ_BAABJQ010000004.1"/>
</dbReference>
<reference evidence="3" key="1">
    <citation type="journal article" date="2019" name="Int. J. Syst. Evol. Microbiol.">
        <title>The Global Catalogue of Microorganisms (GCM) 10K type strain sequencing project: providing services to taxonomists for standard genome sequencing and annotation.</title>
        <authorList>
            <consortium name="The Broad Institute Genomics Platform"/>
            <consortium name="The Broad Institute Genome Sequencing Center for Infectious Disease"/>
            <person name="Wu L."/>
            <person name="Ma J."/>
        </authorList>
    </citation>
    <scope>NUCLEOTIDE SEQUENCE [LARGE SCALE GENOMIC DNA]</scope>
    <source>
        <strain evidence="3">JCM 18304</strain>
    </source>
</reference>
<evidence type="ECO:0000313" key="2">
    <source>
        <dbReference type="EMBL" id="GAA5181819.1"/>
    </source>
</evidence>
<dbReference type="EMBL" id="BAABJQ010000004">
    <property type="protein sequence ID" value="GAA5181819.1"/>
    <property type="molecule type" value="Genomic_DNA"/>
</dbReference>
<gene>
    <name evidence="2" type="ORF">GCM10023322_17360</name>
</gene>
<organism evidence="2 3">
    <name type="scientific">Rugosimonospora acidiphila</name>
    <dbReference type="NCBI Taxonomy" id="556531"/>
    <lineage>
        <taxon>Bacteria</taxon>
        <taxon>Bacillati</taxon>
        <taxon>Actinomycetota</taxon>
        <taxon>Actinomycetes</taxon>
        <taxon>Micromonosporales</taxon>
        <taxon>Micromonosporaceae</taxon>
        <taxon>Rugosimonospora</taxon>
    </lineage>
</organism>
<name>A0ABP9RNU8_9ACTN</name>
<dbReference type="Proteomes" id="UP001501570">
    <property type="component" value="Unassembled WGS sequence"/>
</dbReference>
<proteinExistence type="predicted"/>
<feature type="region of interest" description="Disordered" evidence="1">
    <location>
        <begin position="86"/>
        <end position="143"/>
    </location>
</feature>
<evidence type="ECO:0000256" key="1">
    <source>
        <dbReference type="SAM" id="MobiDB-lite"/>
    </source>
</evidence>
<protein>
    <submittedName>
        <fullName evidence="2">Uncharacterized protein</fullName>
    </submittedName>
</protein>